<dbReference type="EMBL" id="WIOL01000002">
    <property type="protein sequence ID" value="MQT17134.1"/>
    <property type="molecule type" value="Genomic_DNA"/>
</dbReference>
<sequence length="168" mass="18375">MDYRDGMPGDGAVLGGIARATFIETFGALYALEDLAAFLAQGSDAAYEAELADPDIAVRFALAAGIPVGFCKIGGLQLPAPTDDTGAIEVRQLYIFKPWQGVGIADVLTRWAIDTARGRGARQLWLSVFTGNPRARRFYARHDFVEVTPYRFMVGNQADEDILCRRDL</sequence>
<gene>
    <name evidence="4" type="ORF">F3168_07650</name>
</gene>
<reference evidence="4 5" key="1">
    <citation type="submission" date="2019-09" db="EMBL/GenBank/DDBJ databases">
        <title>Polymorphobacter sp. isolated from a lake in China.</title>
        <authorList>
            <person name="Liu Z."/>
        </authorList>
    </citation>
    <scope>NUCLEOTIDE SEQUENCE [LARGE SCALE GENOMIC DNA]</scope>
    <source>
        <strain evidence="4 5">D40P</strain>
    </source>
</reference>
<dbReference type="AlphaFoldDB" id="A0A7C9GXB1"/>
<dbReference type="PROSITE" id="PS51186">
    <property type="entry name" value="GNAT"/>
    <property type="match status" value="1"/>
</dbReference>
<keyword evidence="5" id="KW-1185">Reference proteome</keyword>
<proteinExistence type="predicted"/>
<evidence type="ECO:0000313" key="4">
    <source>
        <dbReference type="EMBL" id="MQT17134.1"/>
    </source>
</evidence>
<comment type="caution">
    <text evidence="4">The sequence shown here is derived from an EMBL/GenBank/DDBJ whole genome shotgun (WGS) entry which is preliminary data.</text>
</comment>
<organism evidence="4 5">
    <name type="scientific">Sandarakinorhabdus fusca</name>
    <dbReference type="NCBI Taxonomy" id="1439888"/>
    <lineage>
        <taxon>Bacteria</taxon>
        <taxon>Pseudomonadati</taxon>
        <taxon>Pseudomonadota</taxon>
        <taxon>Alphaproteobacteria</taxon>
        <taxon>Sphingomonadales</taxon>
        <taxon>Sphingosinicellaceae</taxon>
        <taxon>Sandarakinorhabdus</taxon>
    </lineage>
</organism>
<dbReference type="InterPro" id="IPR050832">
    <property type="entry name" value="Bact_Acetyltransf"/>
</dbReference>
<dbReference type="InterPro" id="IPR016181">
    <property type="entry name" value="Acyl_CoA_acyltransferase"/>
</dbReference>
<dbReference type="CDD" id="cd04301">
    <property type="entry name" value="NAT_SF"/>
    <property type="match status" value="1"/>
</dbReference>
<dbReference type="Pfam" id="PF00583">
    <property type="entry name" value="Acetyltransf_1"/>
    <property type="match status" value="1"/>
</dbReference>
<feature type="domain" description="N-acetyltransferase" evidence="3">
    <location>
        <begin position="1"/>
        <end position="168"/>
    </location>
</feature>
<name>A0A7C9GXB1_9SPHN</name>
<keyword evidence="1 4" id="KW-0808">Transferase</keyword>
<evidence type="ECO:0000313" key="5">
    <source>
        <dbReference type="Proteomes" id="UP000481327"/>
    </source>
</evidence>
<protein>
    <submittedName>
        <fullName evidence="4">GNAT family N-acetyltransferase</fullName>
    </submittedName>
</protein>
<dbReference type="InterPro" id="IPR000182">
    <property type="entry name" value="GNAT_dom"/>
</dbReference>
<dbReference type="SUPFAM" id="SSF55729">
    <property type="entry name" value="Acyl-CoA N-acyltransferases (Nat)"/>
    <property type="match status" value="1"/>
</dbReference>
<dbReference type="GO" id="GO:0016747">
    <property type="term" value="F:acyltransferase activity, transferring groups other than amino-acyl groups"/>
    <property type="evidence" value="ECO:0007669"/>
    <property type="project" value="InterPro"/>
</dbReference>
<dbReference type="Proteomes" id="UP000481327">
    <property type="component" value="Unassembled WGS sequence"/>
</dbReference>
<evidence type="ECO:0000259" key="3">
    <source>
        <dbReference type="PROSITE" id="PS51186"/>
    </source>
</evidence>
<accession>A0A7C9GXB1</accession>
<evidence type="ECO:0000256" key="2">
    <source>
        <dbReference type="ARBA" id="ARBA00023315"/>
    </source>
</evidence>
<keyword evidence="2" id="KW-0012">Acyltransferase</keyword>
<evidence type="ECO:0000256" key="1">
    <source>
        <dbReference type="ARBA" id="ARBA00022679"/>
    </source>
</evidence>
<dbReference type="Gene3D" id="3.40.630.30">
    <property type="match status" value="1"/>
</dbReference>
<dbReference type="PANTHER" id="PTHR43877">
    <property type="entry name" value="AMINOALKYLPHOSPHONATE N-ACETYLTRANSFERASE-RELATED-RELATED"/>
    <property type="match status" value="1"/>
</dbReference>